<dbReference type="Gene3D" id="3.90.1750.10">
    <property type="entry name" value="Hect, E3 ligase catalytic domains"/>
    <property type="match status" value="1"/>
</dbReference>
<dbReference type="Proteomes" id="UP001152795">
    <property type="component" value="Unassembled WGS sequence"/>
</dbReference>
<organism evidence="2 3">
    <name type="scientific">Paramuricea clavata</name>
    <name type="common">Red gorgonian</name>
    <name type="synonym">Violescent sea-whip</name>
    <dbReference type="NCBI Taxonomy" id="317549"/>
    <lineage>
        <taxon>Eukaryota</taxon>
        <taxon>Metazoa</taxon>
        <taxon>Cnidaria</taxon>
        <taxon>Anthozoa</taxon>
        <taxon>Octocorallia</taxon>
        <taxon>Malacalcyonacea</taxon>
        <taxon>Plexauridae</taxon>
        <taxon>Paramuricea</taxon>
    </lineage>
</organism>
<dbReference type="AlphaFoldDB" id="A0A6S7G3R8"/>
<evidence type="ECO:0000256" key="1">
    <source>
        <dbReference type="SAM" id="MobiDB-lite"/>
    </source>
</evidence>
<dbReference type="GO" id="GO:0004842">
    <property type="term" value="F:ubiquitin-protein transferase activity"/>
    <property type="evidence" value="ECO:0007669"/>
    <property type="project" value="InterPro"/>
</dbReference>
<sequence length="822" mass="92366">MTDQLERKKATRRGNRAVITKYSNKAKELLANGENIDENTKDLLDVKKQISKFFAKKIDDTGKVPIHDISIPGQNTPQVEITEVGEISSEVNVNNETINEQDNVNSTQDPTPSNPTLIHPDPSSPTTNQSSGNYVIVQKSLQSSSYGTSSSTPTDVCPTNPVTSVNDSDRVAAGKRVMSYDDYRKSKGKQWKSLVSKSGKSKTQEFDVTILISLFEWNLKEAKLKPKRGKRMTLVVSNTAPYASILKKAVEKWRAFHCDCFDENEDYMLLLENCKEALFLPGSHKEFFSLKRYKEEVGKDYAKIVLYLCTRRDYDMSEGYESEEDDTTCSSSHTASRNHKMEEYFNDTICDPVHFGPSTEKRSKLEPGRDLSKTDIENQIMNDETLAREMQSELDETHQAIIELDVDNESKESNETDSTKFTDIPHLVTSLEDHVDKSSQYFLVIRRGITFQRLLLLWQRECKKTSPEKVFRVKYIGERGIDSGAISKECLTKAISDMGTSMFHNGAPIDSVYNIHNGQFRSCGEMVATSIAQGGPPPRFLHENVFKMLVNPDVDVANLNPDEHLTDDDQQLISRVKNDVSAHKNTIIDSGYTGVIDEDHKDDIVGTMIVNIVGKRLLYLKEFAEGLKLFGLMQAIRDNPDLTKTLFVVGNDAVDANYVFSLMCPQYSPEGSSKRVHEDKIMDNIQDFLFGLEDESVTGYAEAISWAADLPEEYSAELRASHEDVVDKGITEKFEMANLTPAGIFGWLTGQQHKPLNGIPLSIIVEFDHECMSRNSKHTICFPTVGACAKVITFPVAHMTDSTEFRNVFLLAYCKGGSFDNP</sequence>
<proteinExistence type="predicted"/>
<protein>
    <submittedName>
        <fullName evidence="2">HEG-like 1</fullName>
    </submittedName>
</protein>
<dbReference type="EMBL" id="CACRXK020001010">
    <property type="protein sequence ID" value="CAB3986395.1"/>
    <property type="molecule type" value="Genomic_DNA"/>
</dbReference>
<name>A0A6S7G3R8_PARCT</name>
<feature type="region of interest" description="Disordered" evidence="1">
    <location>
        <begin position="144"/>
        <end position="167"/>
    </location>
</feature>
<feature type="compositionally biased region" description="Basic and acidic residues" evidence="1">
    <location>
        <begin position="359"/>
        <end position="376"/>
    </location>
</feature>
<gene>
    <name evidence="2" type="ORF">PACLA_8A029528</name>
</gene>
<evidence type="ECO:0000313" key="2">
    <source>
        <dbReference type="EMBL" id="CAB3986395.1"/>
    </source>
</evidence>
<comment type="caution">
    <text evidence="2">The sequence shown here is derived from an EMBL/GenBank/DDBJ whole genome shotgun (WGS) entry which is preliminary data.</text>
</comment>
<dbReference type="OrthoDB" id="5956155at2759"/>
<feature type="compositionally biased region" description="Low complexity" evidence="1">
    <location>
        <begin position="144"/>
        <end position="154"/>
    </location>
</feature>
<feature type="region of interest" description="Disordered" evidence="1">
    <location>
        <begin position="101"/>
        <end position="131"/>
    </location>
</feature>
<reference evidence="2" key="1">
    <citation type="submission" date="2020-04" db="EMBL/GenBank/DDBJ databases">
        <authorList>
            <person name="Alioto T."/>
            <person name="Alioto T."/>
            <person name="Gomez Garrido J."/>
        </authorList>
    </citation>
    <scope>NUCLEOTIDE SEQUENCE</scope>
    <source>
        <strain evidence="2">A484AB</strain>
    </source>
</reference>
<dbReference type="InterPro" id="IPR035983">
    <property type="entry name" value="Hect_E3_ubiquitin_ligase"/>
</dbReference>
<accession>A0A6S7G3R8</accession>
<feature type="compositionally biased region" description="Polar residues" evidence="1">
    <location>
        <begin position="101"/>
        <end position="116"/>
    </location>
</feature>
<evidence type="ECO:0000313" key="3">
    <source>
        <dbReference type="Proteomes" id="UP001152795"/>
    </source>
</evidence>
<dbReference type="SUPFAM" id="SSF56204">
    <property type="entry name" value="Hect, E3 ligase catalytic domain"/>
    <property type="match status" value="1"/>
</dbReference>
<keyword evidence="3" id="KW-1185">Reference proteome</keyword>
<feature type="region of interest" description="Disordered" evidence="1">
    <location>
        <begin position="356"/>
        <end position="378"/>
    </location>
</feature>